<dbReference type="RefSeq" id="WP_148966037.1">
    <property type="nucleotide sequence ID" value="NZ_VTEU01000004.1"/>
</dbReference>
<protein>
    <submittedName>
        <fullName evidence="3">YcxB family protein</fullName>
    </submittedName>
</protein>
<name>A0AA94WQ06_9BACI</name>
<feature type="domain" description="YcxB-like C-terminal" evidence="2">
    <location>
        <begin position="125"/>
        <end position="171"/>
    </location>
</feature>
<feature type="transmembrane region" description="Helical" evidence="1">
    <location>
        <begin position="64"/>
        <end position="89"/>
    </location>
</feature>
<dbReference type="Pfam" id="PF14317">
    <property type="entry name" value="YcxB"/>
    <property type="match status" value="1"/>
</dbReference>
<comment type="caution">
    <text evidence="3">The sequence shown here is derived from an EMBL/GenBank/DDBJ whole genome shotgun (WGS) entry which is preliminary data.</text>
</comment>
<keyword evidence="1" id="KW-1133">Transmembrane helix</keyword>
<gene>
    <name evidence="3" type="ORF">FZC74_12000</name>
</gene>
<accession>A0AA94WQ06</accession>
<sequence length="183" mass="21639">MKRESLPENDTLVLRGTLTEKEFVKYGYYHFKKLHMILFYFLLFFTFLVFAVPTTKAVEADLYIYFYLLYAIISLVVSLPALLLGKFAVKVKASSEYKSDQLIKNEMTYTFNANEIQQKFDRSIGYYDWNQIQAAYESKDMFRLYVSRAKAIILPKRFFSSEVEIQLLKSLIKENLSKEKVKF</sequence>
<feature type="transmembrane region" description="Helical" evidence="1">
    <location>
        <begin position="34"/>
        <end position="52"/>
    </location>
</feature>
<dbReference type="InterPro" id="IPR025588">
    <property type="entry name" value="YcxB-like_C"/>
</dbReference>
<dbReference type="AlphaFoldDB" id="A0AA94WQ06"/>
<organism evidence="3 4">
    <name type="scientific">Sutcliffiella horikoshii</name>
    <dbReference type="NCBI Taxonomy" id="79883"/>
    <lineage>
        <taxon>Bacteria</taxon>
        <taxon>Bacillati</taxon>
        <taxon>Bacillota</taxon>
        <taxon>Bacilli</taxon>
        <taxon>Bacillales</taxon>
        <taxon>Bacillaceae</taxon>
        <taxon>Sutcliffiella</taxon>
    </lineage>
</organism>
<evidence type="ECO:0000259" key="2">
    <source>
        <dbReference type="Pfam" id="PF14317"/>
    </source>
</evidence>
<dbReference type="Proteomes" id="UP000323393">
    <property type="component" value="Unassembled WGS sequence"/>
</dbReference>
<evidence type="ECO:0000313" key="4">
    <source>
        <dbReference type="Proteomes" id="UP000323393"/>
    </source>
</evidence>
<evidence type="ECO:0000313" key="3">
    <source>
        <dbReference type="EMBL" id="TYS58523.1"/>
    </source>
</evidence>
<proteinExistence type="predicted"/>
<evidence type="ECO:0000256" key="1">
    <source>
        <dbReference type="SAM" id="Phobius"/>
    </source>
</evidence>
<reference evidence="3 4" key="1">
    <citation type="submission" date="2019-08" db="EMBL/GenBank/DDBJ databases">
        <title>Bacillus genomes from the desert of Cuatro Cienegas, Coahuila.</title>
        <authorList>
            <person name="Olmedo-Alvarez G."/>
        </authorList>
    </citation>
    <scope>NUCLEOTIDE SEQUENCE [LARGE SCALE GENOMIC DNA]</scope>
    <source>
        <strain evidence="3 4">CH88_3T</strain>
    </source>
</reference>
<keyword evidence="1" id="KW-0812">Transmembrane</keyword>
<keyword evidence="1" id="KW-0472">Membrane</keyword>
<dbReference type="EMBL" id="VTEU01000004">
    <property type="protein sequence ID" value="TYS58523.1"/>
    <property type="molecule type" value="Genomic_DNA"/>
</dbReference>